<reference evidence="2" key="1">
    <citation type="submission" date="2022-06" db="EMBL/GenBank/DDBJ databases">
        <title>Isolation and Genomics of Futiania mangrovii gen. nov., sp. nov., a Rare and Metabolically-versatile member in the Class Alphaproteobacteria.</title>
        <authorList>
            <person name="Liu L."/>
            <person name="Huang W.-C."/>
            <person name="Pan J."/>
            <person name="Li J."/>
            <person name="Huang Y."/>
            <person name="Du H."/>
            <person name="Liu Y."/>
            <person name="Li M."/>
        </authorList>
    </citation>
    <scope>NUCLEOTIDE SEQUENCE</scope>
    <source>
        <strain evidence="2">FT118</strain>
    </source>
</reference>
<evidence type="ECO:0000313" key="2">
    <source>
        <dbReference type="EMBL" id="MCP1337307.1"/>
    </source>
</evidence>
<protein>
    <recommendedName>
        <fullName evidence="4">PRC-barrel domain containing protein</fullName>
    </recommendedName>
</protein>
<evidence type="ECO:0000256" key="1">
    <source>
        <dbReference type="SAM" id="SignalP"/>
    </source>
</evidence>
<feature type="signal peptide" evidence="1">
    <location>
        <begin position="1"/>
        <end position="21"/>
    </location>
</feature>
<gene>
    <name evidence="2" type="ORF">NJQ99_12870</name>
</gene>
<sequence length="191" mass="19436">MRAQLLAAVTAVVLTAGPAAAADAASGSGGAAESWFSQAGRALDRAMEAAKDAYPKVKEETLRAYEATREALADLYTPEDEAAPGALDTSPVRPLAAVPEGASFAGDVIGRKVRVAGVEGWLTVRDIMIGPGGKATHVAIAAGAAERTDETRVLVPVDRLYALPDGNFAVEMAASEAALLPRLPDPAATGG</sequence>
<keyword evidence="3" id="KW-1185">Reference proteome</keyword>
<accession>A0A9J6PHM7</accession>
<evidence type="ECO:0008006" key="4">
    <source>
        <dbReference type="Google" id="ProtNLM"/>
    </source>
</evidence>
<evidence type="ECO:0000313" key="3">
    <source>
        <dbReference type="Proteomes" id="UP001055804"/>
    </source>
</evidence>
<dbReference type="Proteomes" id="UP001055804">
    <property type="component" value="Unassembled WGS sequence"/>
</dbReference>
<organism evidence="2 3">
    <name type="scientific">Futiania mangrovi</name>
    <dbReference type="NCBI Taxonomy" id="2959716"/>
    <lineage>
        <taxon>Bacteria</taxon>
        <taxon>Pseudomonadati</taxon>
        <taxon>Pseudomonadota</taxon>
        <taxon>Alphaproteobacteria</taxon>
        <taxon>Futianiales</taxon>
        <taxon>Futianiaceae</taxon>
        <taxon>Futiania</taxon>
    </lineage>
</organism>
<comment type="caution">
    <text evidence="2">The sequence shown here is derived from an EMBL/GenBank/DDBJ whole genome shotgun (WGS) entry which is preliminary data.</text>
</comment>
<proteinExistence type="predicted"/>
<dbReference type="EMBL" id="JAMZFT010000003">
    <property type="protein sequence ID" value="MCP1337307.1"/>
    <property type="molecule type" value="Genomic_DNA"/>
</dbReference>
<feature type="chain" id="PRO_5039952507" description="PRC-barrel domain containing protein" evidence="1">
    <location>
        <begin position="22"/>
        <end position="191"/>
    </location>
</feature>
<dbReference type="AlphaFoldDB" id="A0A9J6PHM7"/>
<dbReference type="RefSeq" id="WP_269333276.1">
    <property type="nucleotide sequence ID" value="NZ_JAMZFT010000003.1"/>
</dbReference>
<keyword evidence="1" id="KW-0732">Signal</keyword>
<name>A0A9J6PHM7_9PROT</name>